<evidence type="ECO:0008006" key="3">
    <source>
        <dbReference type="Google" id="ProtNLM"/>
    </source>
</evidence>
<evidence type="ECO:0000313" key="2">
    <source>
        <dbReference type="Proteomes" id="UP000593566"/>
    </source>
</evidence>
<dbReference type="SUPFAM" id="SSF53335">
    <property type="entry name" value="S-adenosyl-L-methionine-dependent methyltransferases"/>
    <property type="match status" value="1"/>
</dbReference>
<proteinExistence type="predicted"/>
<protein>
    <recommendedName>
        <fullName evidence="3">S-adenosyl-L-methionine-dependent methyltransferase</fullName>
    </recommendedName>
</protein>
<dbReference type="RefSeq" id="XP_037151919.1">
    <property type="nucleotide sequence ID" value="XM_037291557.1"/>
</dbReference>
<sequence length="270" mass="30698">MATQTEDKVAYPIQRTFRLNYNHLLMKETAGYLINPRIPTSQKEIRIADVGTGTAAWALETAAKYPNATIHGFDISDEQFSPLYTISNVRLVVHDCFKEFPAEFVEQYDVVHARFWLCLVNNPDAPVLLKNLMSLLKPGGYLQWFEPLAKSVSVWKPDPNMPSPALDRHCKIWAKPKPYTTYEWVEQLPELFRSHGLTSVATDRHLIGDQFRAMWGQSNLAGYLDLVEENVEGVGDANDIKSFVRKLEEEMKKGASFDTTFLCVVGRKAL</sequence>
<dbReference type="PANTHER" id="PTHR43591:SF110">
    <property type="entry name" value="RHODANESE DOMAIN-CONTAINING PROTEIN"/>
    <property type="match status" value="1"/>
</dbReference>
<dbReference type="Proteomes" id="UP000593566">
    <property type="component" value="Unassembled WGS sequence"/>
</dbReference>
<keyword evidence="2" id="KW-1185">Reference proteome</keyword>
<organism evidence="1 2">
    <name type="scientific">Letharia lupina</name>
    <dbReference type="NCBI Taxonomy" id="560253"/>
    <lineage>
        <taxon>Eukaryota</taxon>
        <taxon>Fungi</taxon>
        <taxon>Dikarya</taxon>
        <taxon>Ascomycota</taxon>
        <taxon>Pezizomycotina</taxon>
        <taxon>Lecanoromycetes</taxon>
        <taxon>OSLEUM clade</taxon>
        <taxon>Lecanoromycetidae</taxon>
        <taxon>Lecanorales</taxon>
        <taxon>Lecanorineae</taxon>
        <taxon>Parmeliaceae</taxon>
        <taxon>Letharia</taxon>
    </lineage>
</organism>
<evidence type="ECO:0000313" key="1">
    <source>
        <dbReference type="EMBL" id="KAF6222573.1"/>
    </source>
</evidence>
<accession>A0A8H6FC90</accession>
<reference evidence="1 2" key="1">
    <citation type="journal article" date="2020" name="Genomics">
        <title>Complete, high-quality genomes from long-read metagenomic sequencing of two wolf lichen thalli reveals enigmatic genome architecture.</title>
        <authorList>
            <person name="McKenzie S.K."/>
            <person name="Walston R.F."/>
            <person name="Allen J.L."/>
        </authorList>
    </citation>
    <scope>NUCLEOTIDE SEQUENCE [LARGE SCALE GENOMIC DNA]</scope>
    <source>
        <strain evidence="1">WasteWater1</strain>
    </source>
</reference>
<dbReference type="AlphaFoldDB" id="A0A8H6FC90"/>
<dbReference type="CDD" id="cd02440">
    <property type="entry name" value="AdoMet_MTases"/>
    <property type="match status" value="1"/>
</dbReference>
<dbReference type="EMBL" id="JACCJB010000011">
    <property type="protein sequence ID" value="KAF6222573.1"/>
    <property type="molecule type" value="Genomic_DNA"/>
</dbReference>
<name>A0A8H6FC90_9LECA</name>
<dbReference type="Gene3D" id="3.40.50.150">
    <property type="entry name" value="Vaccinia Virus protein VP39"/>
    <property type="match status" value="1"/>
</dbReference>
<dbReference type="Pfam" id="PF13489">
    <property type="entry name" value="Methyltransf_23"/>
    <property type="match status" value="1"/>
</dbReference>
<dbReference type="GeneID" id="59329037"/>
<dbReference type="PANTHER" id="PTHR43591">
    <property type="entry name" value="METHYLTRANSFERASE"/>
    <property type="match status" value="1"/>
</dbReference>
<comment type="caution">
    <text evidence="1">The sequence shown here is derived from an EMBL/GenBank/DDBJ whole genome shotgun (WGS) entry which is preliminary data.</text>
</comment>
<dbReference type="InterPro" id="IPR029063">
    <property type="entry name" value="SAM-dependent_MTases_sf"/>
</dbReference>
<gene>
    <name evidence="1" type="ORF">HO133_000618</name>
</gene>